<keyword evidence="3" id="KW-1185">Reference proteome</keyword>
<reference evidence="2 3" key="1">
    <citation type="submission" date="2019-03" db="EMBL/GenBank/DDBJ databases">
        <title>Genomic analyses of the natural microbiome of Caenorhabditis elegans.</title>
        <authorList>
            <person name="Samuel B."/>
        </authorList>
    </citation>
    <scope>NUCLEOTIDE SEQUENCE [LARGE SCALE GENOMIC DNA]</scope>
    <source>
        <strain evidence="2 3">JUb89</strain>
    </source>
</reference>
<protein>
    <submittedName>
        <fullName evidence="2">Uncharacterized protein</fullName>
    </submittedName>
</protein>
<keyword evidence="1" id="KW-0732">Signal</keyword>
<gene>
    <name evidence="2" type="ORF">EC844_105132</name>
</gene>
<evidence type="ECO:0000313" key="2">
    <source>
        <dbReference type="EMBL" id="TCM68428.1"/>
    </source>
</evidence>
<name>A0A4V2R1G7_ACICA</name>
<evidence type="ECO:0000313" key="3">
    <source>
        <dbReference type="Proteomes" id="UP000294963"/>
    </source>
</evidence>
<dbReference type="EMBL" id="SLVJ01000005">
    <property type="protein sequence ID" value="TCM68428.1"/>
    <property type="molecule type" value="Genomic_DNA"/>
</dbReference>
<feature type="signal peptide" evidence="1">
    <location>
        <begin position="1"/>
        <end position="21"/>
    </location>
</feature>
<organism evidence="2 3">
    <name type="scientific">Acinetobacter calcoaceticus</name>
    <dbReference type="NCBI Taxonomy" id="471"/>
    <lineage>
        <taxon>Bacteria</taxon>
        <taxon>Pseudomonadati</taxon>
        <taxon>Pseudomonadota</taxon>
        <taxon>Gammaproteobacteria</taxon>
        <taxon>Moraxellales</taxon>
        <taxon>Moraxellaceae</taxon>
        <taxon>Acinetobacter</taxon>
        <taxon>Acinetobacter calcoaceticus/baumannii complex</taxon>
    </lineage>
</organism>
<feature type="chain" id="PRO_5020998007" evidence="1">
    <location>
        <begin position="22"/>
        <end position="56"/>
    </location>
</feature>
<sequence>MKIRMLFTFLILATVTSTAIARNYPCSGKKGGVSHCEGTKYVCKDKSYSASKYPCQ</sequence>
<accession>A0A4V2R1G7</accession>
<dbReference type="Proteomes" id="UP000294963">
    <property type="component" value="Unassembled WGS sequence"/>
</dbReference>
<evidence type="ECO:0000256" key="1">
    <source>
        <dbReference type="SAM" id="SignalP"/>
    </source>
</evidence>
<proteinExistence type="predicted"/>
<comment type="caution">
    <text evidence="2">The sequence shown here is derived from an EMBL/GenBank/DDBJ whole genome shotgun (WGS) entry which is preliminary data.</text>
</comment>
<dbReference type="AlphaFoldDB" id="A0A4V2R1G7"/>